<dbReference type="RefSeq" id="WP_013557971.1">
    <property type="nucleotide sequence ID" value="NC_014958.1"/>
</dbReference>
<dbReference type="EMBL" id="CP002454">
    <property type="protein sequence ID" value="ADV68467.1"/>
    <property type="molecule type" value="Genomic_DNA"/>
</dbReference>
<evidence type="ECO:0000313" key="2">
    <source>
        <dbReference type="Proteomes" id="UP000008635"/>
    </source>
</evidence>
<proteinExistence type="predicted"/>
<sequence precursor="true">MRRIDPLPLALLLSALCSAALIVRYLLTGQLSPELFTISAGLTTTLATLHHQRTSAKPSILPAKKRP</sequence>
<accession>E8UBM8</accession>
<reference evidence="2" key="2">
    <citation type="submission" date="2011-01" db="EMBL/GenBank/DDBJ databases">
        <title>The complete genome of Deinococcus maricopensis DSM 21211.</title>
        <authorList>
            <consortium name="US DOE Joint Genome Institute (JGI-PGF)"/>
            <person name="Lucas S."/>
            <person name="Copeland A."/>
            <person name="Lapidus A."/>
            <person name="Goodwin L."/>
            <person name="Pitluck S."/>
            <person name="Kyrpides N."/>
            <person name="Mavromatis K."/>
            <person name="Pagani I."/>
            <person name="Ivanova N."/>
            <person name="Ovchinnikova G."/>
            <person name="Zeytun A."/>
            <person name="Detter J.C."/>
            <person name="Han C."/>
            <person name="Land M."/>
            <person name="Hauser L."/>
            <person name="Markowitz V."/>
            <person name="Cheng J.-F."/>
            <person name="Hugenholtz P."/>
            <person name="Woyke T."/>
            <person name="Wu D."/>
            <person name="Pukall R."/>
            <person name="Gehrich-Schroeter G."/>
            <person name="Brambilla E."/>
            <person name="Klenk H.-P."/>
            <person name="Eisen J.A."/>
        </authorList>
    </citation>
    <scope>NUCLEOTIDE SEQUENCE [LARGE SCALE GENOMIC DNA]</scope>
    <source>
        <strain evidence="2">DSM 21211 / LMG 22137 / NRRL B-23946 / LB-34</strain>
    </source>
</reference>
<keyword evidence="2" id="KW-1185">Reference proteome</keyword>
<dbReference type="HOGENOM" id="CLU_2805341_0_0_0"/>
<dbReference type="Proteomes" id="UP000008635">
    <property type="component" value="Chromosome"/>
</dbReference>
<dbReference type="KEGG" id="dmr:Deima_2838"/>
<reference evidence="1 2" key="1">
    <citation type="journal article" date="2011" name="Stand. Genomic Sci.">
        <title>Complete genome sequence of Deinococcus maricopensis type strain (LB-34).</title>
        <authorList>
            <person name="Pukall R."/>
            <person name="Zeytun A."/>
            <person name="Lucas S."/>
            <person name="Lapidus A."/>
            <person name="Hammon N."/>
            <person name="Deshpande S."/>
            <person name="Nolan M."/>
            <person name="Cheng J.F."/>
            <person name="Pitluck S."/>
            <person name="Liolios K."/>
            <person name="Pagani I."/>
            <person name="Mikhailova N."/>
            <person name="Ivanova N."/>
            <person name="Mavromatis K."/>
            <person name="Pati A."/>
            <person name="Tapia R."/>
            <person name="Han C."/>
            <person name="Goodwin L."/>
            <person name="Chen A."/>
            <person name="Palaniappan K."/>
            <person name="Land M."/>
            <person name="Hauser L."/>
            <person name="Chang Y.J."/>
            <person name="Jeffries C.D."/>
            <person name="Brambilla E.M."/>
            <person name="Rohde M."/>
            <person name="Goker M."/>
            <person name="Detter J.C."/>
            <person name="Woyke T."/>
            <person name="Bristow J."/>
            <person name="Eisen J.A."/>
            <person name="Markowitz V."/>
            <person name="Hugenholtz P."/>
            <person name="Kyrpides N.C."/>
            <person name="Klenk H.P."/>
        </authorList>
    </citation>
    <scope>NUCLEOTIDE SEQUENCE [LARGE SCALE GENOMIC DNA]</scope>
    <source>
        <strain evidence="2">DSM 21211 / LMG 22137 / NRRL B-23946 / LB-34</strain>
    </source>
</reference>
<protein>
    <submittedName>
        <fullName evidence="1">Uncharacterized protein</fullName>
    </submittedName>
</protein>
<name>E8UBM8_DEIML</name>
<organism evidence="1 2">
    <name type="scientific">Deinococcus maricopensis (strain DSM 21211 / LMG 22137 / NRRL B-23946 / LB-34)</name>
    <dbReference type="NCBI Taxonomy" id="709986"/>
    <lineage>
        <taxon>Bacteria</taxon>
        <taxon>Thermotogati</taxon>
        <taxon>Deinococcota</taxon>
        <taxon>Deinococci</taxon>
        <taxon>Deinococcales</taxon>
        <taxon>Deinococcaceae</taxon>
        <taxon>Deinococcus</taxon>
    </lineage>
</organism>
<evidence type="ECO:0000313" key="1">
    <source>
        <dbReference type="EMBL" id="ADV68467.1"/>
    </source>
</evidence>
<dbReference type="STRING" id="709986.Deima_2838"/>
<dbReference type="AlphaFoldDB" id="E8UBM8"/>
<gene>
    <name evidence="1" type="ordered locus">Deima_2838</name>
</gene>